<dbReference type="Proteomes" id="UP000248326">
    <property type="component" value="Unassembled WGS sequence"/>
</dbReference>
<evidence type="ECO:0000313" key="1">
    <source>
        <dbReference type="EMBL" id="PYE51056.1"/>
    </source>
</evidence>
<dbReference type="AlphaFoldDB" id="A0A318S1E7"/>
<evidence type="ECO:0000313" key="2">
    <source>
        <dbReference type="Proteomes" id="UP000248326"/>
    </source>
</evidence>
<organism evidence="1 2">
    <name type="scientific">Deinococcus yavapaiensis KR-236</name>
    <dbReference type="NCBI Taxonomy" id="694435"/>
    <lineage>
        <taxon>Bacteria</taxon>
        <taxon>Thermotogati</taxon>
        <taxon>Deinococcota</taxon>
        <taxon>Deinococci</taxon>
        <taxon>Deinococcales</taxon>
        <taxon>Deinococcaceae</taxon>
        <taxon>Deinococcus</taxon>
    </lineage>
</organism>
<protein>
    <submittedName>
        <fullName evidence="1">Uncharacterized protein</fullName>
    </submittedName>
</protein>
<dbReference type="PROSITE" id="PS51257">
    <property type="entry name" value="PROKAR_LIPOPROTEIN"/>
    <property type="match status" value="1"/>
</dbReference>
<gene>
    <name evidence="1" type="ORF">DES52_116123</name>
</gene>
<accession>A0A318S1E7</accession>
<sequence length="45" mass="5152">MRRIPLIVILALSLSACTQFKPPQYVDAPSVSHLSHTFTWVLEER</sequence>
<reference evidence="1 2" key="1">
    <citation type="submission" date="2018-06" db="EMBL/GenBank/DDBJ databases">
        <title>Genomic Encyclopedia of Type Strains, Phase IV (KMG-IV): sequencing the most valuable type-strain genomes for metagenomic binning, comparative biology and taxonomic classification.</title>
        <authorList>
            <person name="Goeker M."/>
        </authorList>
    </citation>
    <scope>NUCLEOTIDE SEQUENCE [LARGE SCALE GENOMIC DNA]</scope>
    <source>
        <strain evidence="1 2">DSM 18048</strain>
    </source>
</reference>
<keyword evidence="2" id="KW-1185">Reference proteome</keyword>
<name>A0A318S1E7_9DEIO</name>
<dbReference type="EMBL" id="QJSX01000016">
    <property type="protein sequence ID" value="PYE51056.1"/>
    <property type="molecule type" value="Genomic_DNA"/>
</dbReference>
<proteinExistence type="predicted"/>
<dbReference type="RefSeq" id="WP_170131145.1">
    <property type="nucleotide sequence ID" value="NZ_QJSX01000016.1"/>
</dbReference>
<comment type="caution">
    <text evidence="1">The sequence shown here is derived from an EMBL/GenBank/DDBJ whole genome shotgun (WGS) entry which is preliminary data.</text>
</comment>